<keyword evidence="5 8" id="KW-0812">Transmembrane</keyword>
<name>A0A346AYT8_9FIRM</name>
<feature type="transmembrane region" description="Helical" evidence="8">
    <location>
        <begin position="109"/>
        <end position="128"/>
    </location>
</feature>
<keyword evidence="6 8" id="KW-1133">Transmembrane helix</keyword>
<protein>
    <submittedName>
        <fullName evidence="10">Glycosyltransferase family 39 protein</fullName>
    </submittedName>
</protein>
<organism evidence="10 11">
    <name type="scientific">Megasphaera stantonii</name>
    <dbReference type="NCBI Taxonomy" id="2144175"/>
    <lineage>
        <taxon>Bacteria</taxon>
        <taxon>Bacillati</taxon>
        <taxon>Bacillota</taxon>
        <taxon>Negativicutes</taxon>
        <taxon>Veillonellales</taxon>
        <taxon>Veillonellaceae</taxon>
        <taxon>Megasphaera</taxon>
    </lineage>
</organism>
<evidence type="ECO:0000256" key="4">
    <source>
        <dbReference type="ARBA" id="ARBA00022679"/>
    </source>
</evidence>
<keyword evidence="2" id="KW-1003">Cell membrane</keyword>
<evidence type="ECO:0000256" key="1">
    <source>
        <dbReference type="ARBA" id="ARBA00004651"/>
    </source>
</evidence>
<dbReference type="KEGG" id="meg:DKB62_05315"/>
<feature type="transmembrane region" description="Helical" evidence="8">
    <location>
        <begin position="340"/>
        <end position="359"/>
    </location>
</feature>
<accession>A0A346AYT8</accession>
<feature type="transmembrane region" description="Helical" evidence="8">
    <location>
        <begin position="365"/>
        <end position="389"/>
    </location>
</feature>
<evidence type="ECO:0000313" key="10">
    <source>
        <dbReference type="EMBL" id="AXL21031.1"/>
    </source>
</evidence>
<gene>
    <name evidence="10" type="ORF">DKB62_05315</name>
</gene>
<dbReference type="Pfam" id="PF13231">
    <property type="entry name" value="PMT_2"/>
    <property type="match status" value="1"/>
</dbReference>
<evidence type="ECO:0000313" key="11">
    <source>
        <dbReference type="Proteomes" id="UP000254337"/>
    </source>
</evidence>
<feature type="transmembrane region" description="Helical" evidence="8">
    <location>
        <begin position="396"/>
        <end position="416"/>
    </location>
</feature>
<feature type="transmembrane region" description="Helical" evidence="8">
    <location>
        <begin position="308"/>
        <end position="328"/>
    </location>
</feature>
<dbReference type="PANTHER" id="PTHR33908">
    <property type="entry name" value="MANNOSYLTRANSFERASE YKCB-RELATED"/>
    <property type="match status" value="1"/>
</dbReference>
<evidence type="ECO:0000256" key="7">
    <source>
        <dbReference type="ARBA" id="ARBA00023136"/>
    </source>
</evidence>
<evidence type="ECO:0000256" key="3">
    <source>
        <dbReference type="ARBA" id="ARBA00022676"/>
    </source>
</evidence>
<dbReference type="PANTHER" id="PTHR33908:SF3">
    <property type="entry name" value="UNDECAPRENYL PHOSPHATE-ALPHA-4-AMINO-4-DEOXY-L-ARABINOSE ARABINOSYL TRANSFERASE"/>
    <property type="match status" value="1"/>
</dbReference>
<keyword evidence="11" id="KW-1185">Reference proteome</keyword>
<dbReference type="Proteomes" id="UP000254337">
    <property type="component" value="Chromosome"/>
</dbReference>
<feature type="transmembrane region" description="Helical" evidence="8">
    <location>
        <begin position="282"/>
        <end position="302"/>
    </location>
</feature>
<dbReference type="GO" id="GO:0016763">
    <property type="term" value="F:pentosyltransferase activity"/>
    <property type="evidence" value="ECO:0007669"/>
    <property type="project" value="TreeGrafter"/>
</dbReference>
<evidence type="ECO:0000256" key="8">
    <source>
        <dbReference type="SAM" id="Phobius"/>
    </source>
</evidence>
<evidence type="ECO:0000256" key="6">
    <source>
        <dbReference type="ARBA" id="ARBA00022989"/>
    </source>
</evidence>
<dbReference type="InterPro" id="IPR038731">
    <property type="entry name" value="RgtA/B/C-like"/>
</dbReference>
<dbReference type="GO" id="GO:0009103">
    <property type="term" value="P:lipopolysaccharide biosynthetic process"/>
    <property type="evidence" value="ECO:0007669"/>
    <property type="project" value="UniProtKB-ARBA"/>
</dbReference>
<feature type="transmembrane region" description="Helical" evidence="8">
    <location>
        <begin position="201"/>
        <end position="218"/>
    </location>
</feature>
<dbReference type="RefSeq" id="WP_107196235.1">
    <property type="nucleotide sequence ID" value="NZ_CP029462.1"/>
</dbReference>
<evidence type="ECO:0000256" key="5">
    <source>
        <dbReference type="ARBA" id="ARBA00022692"/>
    </source>
</evidence>
<feature type="transmembrane region" description="Helical" evidence="8">
    <location>
        <begin position="160"/>
        <end position="189"/>
    </location>
</feature>
<dbReference type="InterPro" id="IPR050297">
    <property type="entry name" value="LipidA_mod_glycosyltrf_83"/>
</dbReference>
<dbReference type="EMBL" id="CP029462">
    <property type="protein sequence ID" value="AXL21031.1"/>
    <property type="molecule type" value="Genomic_DNA"/>
</dbReference>
<comment type="subcellular location">
    <subcellularLocation>
        <location evidence="1">Cell membrane</location>
        <topology evidence="1">Multi-pass membrane protein</topology>
    </subcellularLocation>
</comment>
<feature type="transmembrane region" description="Helical" evidence="8">
    <location>
        <begin position="12"/>
        <end position="31"/>
    </location>
</feature>
<dbReference type="AlphaFoldDB" id="A0A346AYT8"/>
<keyword evidence="7 8" id="KW-0472">Membrane</keyword>
<evidence type="ECO:0000259" key="9">
    <source>
        <dbReference type="Pfam" id="PF13231"/>
    </source>
</evidence>
<dbReference type="GO" id="GO:0010041">
    <property type="term" value="P:response to iron(III) ion"/>
    <property type="evidence" value="ECO:0007669"/>
    <property type="project" value="TreeGrafter"/>
</dbReference>
<keyword evidence="3" id="KW-0328">Glycosyltransferase</keyword>
<sequence length="519" mass="58645">MKQWIYEHRCGLTVAWLAAIILLPFLGIAPLTDPNEPVYGQTAKEMLLAGDWLSPRIYGQFWYDKPPLFYWMEMLSYSLFGISDWSSRLPSAVAAVATALFVYVQGKDLFNQAIAFMATLILLTSVGFMYVGKAAVTDMTLMLTLTVAMISLYQGKYYRAYAFCGLALLAKGPVGYAFPALIMLLYMAATRQWSLLRTMKIPQGLCIAFLVGLPWYVFMYQTHGDIFLQTFLGYHNLIRFIAPEHPGQNSIFFFIPVFIGAMVPWIPALAPAMRRLFKKRDPFNDTVLFCLIWAAFIFVFFSLSHTQLVTYIAPAFPPAAYIIAWYLYRCYLEKRPPLGAIAAAYILAVGLLLCNAIPLNKGAEFFAQPILIGSVLLSTALFLPAFLLYRQLWKQAFASAVVLMVVFSWAAFGFVMPRIAEHTTSYEAAYILHDVYDGRSDLYIEKFLRPGIAYYSNLHGIEWQKDDLPDFAALLTSPDKAYIVMTKTSFLKLNQTVPELRQYGMAADLPAQVILINHP</sequence>
<reference evidence="10 11" key="1">
    <citation type="submission" date="2018-05" db="EMBL/GenBank/DDBJ databases">
        <title>Complete genome sequence of Megasphaera sp. AJH120T, isolated from the ceca of a chicken.</title>
        <authorList>
            <person name="Maki J."/>
            <person name="Looft T."/>
        </authorList>
    </citation>
    <scope>NUCLEOTIDE SEQUENCE [LARGE SCALE GENOMIC DNA]</scope>
    <source>
        <strain evidence="10 11">AJH120</strain>
    </source>
</reference>
<proteinExistence type="predicted"/>
<dbReference type="GO" id="GO:0005886">
    <property type="term" value="C:plasma membrane"/>
    <property type="evidence" value="ECO:0007669"/>
    <property type="project" value="UniProtKB-SubCell"/>
</dbReference>
<keyword evidence="4 10" id="KW-0808">Transferase</keyword>
<evidence type="ECO:0000256" key="2">
    <source>
        <dbReference type="ARBA" id="ARBA00022475"/>
    </source>
</evidence>
<dbReference type="OrthoDB" id="9775035at2"/>
<feature type="transmembrane region" description="Helical" evidence="8">
    <location>
        <begin position="251"/>
        <end position="270"/>
    </location>
</feature>
<feature type="domain" description="Glycosyltransferase RgtA/B/C/D-like" evidence="9">
    <location>
        <begin position="64"/>
        <end position="217"/>
    </location>
</feature>